<dbReference type="PANTHER" id="PTHR30193">
    <property type="entry name" value="ABC TRANSPORTER PERMEASE PROTEIN"/>
    <property type="match status" value="1"/>
</dbReference>
<keyword evidence="5 7" id="KW-1133">Transmembrane helix</keyword>
<dbReference type="Gene3D" id="1.10.3720.10">
    <property type="entry name" value="MetI-like"/>
    <property type="match status" value="1"/>
</dbReference>
<keyword evidence="6 7" id="KW-0472">Membrane</keyword>
<evidence type="ECO:0000256" key="6">
    <source>
        <dbReference type="ARBA" id="ARBA00023136"/>
    </source>
</evidence>
<accession>A0A1J0GJV5</accession>
<feature type="transmembrane region" description="Helical" evidence="7">
    <location>
        <begin position="158"/>
        <end position="182"/>
    </location>
</feature>
<dbReference type="InterPro" id="IPR000515">
    <property type="entry name" value="MetI-like"/>
</dbReference>
<dbReference type="PROSITE" id="PS50928">
    <property type="entry name" value="ABC_TM1"/>
    <property type="match status" value="1"/>
</dbReference>
<organism evidence="9 10">
    <name type="scientific">Clostridium estertheticum subsp. estertheticum</name>
    <dbReference type="NCBI Taxonomy" id="1552"/>
    <lineage>
        <taxon>Bacteria</taxon>
        <taxon>Bacillati</taxon>
        <taxon>Bacillota</taxon>
        <taxon>Clostridia</taxon>
        <taxon>Eubacteriales</taxon>
        <taxon>Clostridiaceae</taxon>
        <taxon>Clostridium</taxon>
    </lineage>
</organism>
<keyword evidence="4 7" id="KW-0812">Transmembrane</keyword>
<feature type="domain" description="ABC transmembrane type-1" evidence="8">
    <location>
        <begin position="70"/>
        <end position="284"/>
    </location>
</feature>
<evidence type="ECO:0000256" key="7">
    <source>
        <dbReference type="RuleBase" id="RU363032"/>
    </source>
</evidence>
<reference evidence="10" key="1">
    <citation type="journal article" date="2016" name="Front. Microbiol.">
        <title>Complete Genome Sequence of Clostridium estertheticum DSM 8809, a Microbe Identified in Spoiled Vacuum Packed Beef.</title>
        <authorList>
            <person name="Yu Z."/>
            <person name="Gunn L."/>
            <person name="Brennan E."/>
            <person name="Reid R."/>
            <person name="Wall P.G."/>
            <person name="Gaora O.P."/>
            <person name="Hurley D."/>
            <person name="Bolton D."/>
            <person name="Fanning S."/>
        </authorList>
    </citation>
    <scope>NUCLEOTIDE SEQUENCE [LARGE SCALE GENOMIC DNA]</scope>
    <source>
        <strain evidence="10">DSM 8809</strain>
    </source>
</reference>
<dbReference type="AlphaFoldDB" id="A0A1J0GJV5"/>
<evidence type="ECO:0000256" key="4">
    <source>
        <dbReference type="ARBA" id="ARBA00022692"/>
    </source>
</evidence>
<dbReference type="EMBL" id="CP015756">
    <property type="protein sequence ID" value="APC41690.1"/>
    <property type="molecule type" value="Genomic_DNA"/>
</dbReference>
<name>A0A1J0GJV5_9CLOT</name>
<dbReference type="InterPro" id="IPR035906">
    <property type="entry name" value="MetI-like_sf"/>
</dbReference>
<dbReference type="RefSeq" id="WP_071613982.1">
    <property type="nucleotide sequence ID" value="NZ_CP015756.1"/>
</dbReference>
<comment type="similarity">
    <text evidence="7">Belongs to the binding-protein-dependent transport system permease family.</text>
</comment>
<evidence type="ECO:0000259" key="8">
    <source>
        <dbReference type="PROSITE" id="PS50928"/>
    </source>
</evidence>
<feature type="transmembrane region" description="Helical" evidence="7">
    <location>
        <begin position="74"/>
        <end position="96"/>
    </location>
</feature>
<dbReference type="GO" id="GO:0055085">
    <property type="term" value="P:transmembrane transport"/>
    <property type="evidence" value="ECO:0007669"/>
    <property type="project" value="InterPro"/>
</dbReference>
<keyword evidence="3" id="KW-1003">Cell membrane</keyword>
<evidence type="ECO:0000313" key="10">
    <source>
        <dbReference type="Proteomes" id="UP000182569"/>
    </source>
</evidence>
<protein>
    <submittedName>
        <fullName evidence="9">ABC transporter permease</fullName>
    </submittedName>
</protein>
<dbReference type="InterPro" id="IPR051393">
    <property type="entry name" value="ABC_transporter_permease"/>
</dbReference>
<keyword evidence="2 7" id="KW-0813">Transport</keyword>
<evidence type="ECO:0000313" key="9">
    <source>
        <dbReference type="EMBL" id="APC41690.1"/>
    </source>
</evidence>
<dbReference type="STRING" id="1552.A7L45_17255"/>
<comment type="subcellular location">
    <subcellularLocation>
        <location evidence="1 7">Cell membrane</location>
        <topology evidence="1 7">Multi-pass membrane protein</topology>
    </subcellularLocation>
</comment>
<gene>
    <name evidence="9" type="ORF">A7L45_17255</name>
</gene>
<evidence type="ECO:0000256" key="3">
    <source>
        <dbReference type="ARBA" id="ARBA00022475"/>
    </source>
</evidence>
<dbReference type="OrthoDB" id="42781at2"/>
<dbReference type="SUPFAM" id="SSF161098">
    <property type="entry name" value="MetI-like"/>
    <property type="match status" value="1"/>
</dbReference>
<dbReference type="PANTHER" id="PTHR30193:SF37">
    <property type="entry name" value="INNER MEMBRANE ABC TRANSPORTER PERMEASE PROTEIN YCJO"/>
    <property type="match status" value="1"/>
</dbReference>
<feature type="transmembrane region" description="Helical" evidence="7">
    <location>
        <begin position="12"/>
        <end position="32"/>
    </location>
</feature>
<evidence type="ECO:0000256" key="1">
    <source>
        <dbReference type="ARBA" id="ARBA00004651"/>
    </source>
</evidence>
<feature type="transmembrane region" description="Helical" evidence="7">
    <location>
        <begin position="108"/>
        <end position="125"/>
    </location>
</feature>
<feature type="transmembrane region" description="Helical" evidence="7">
    <location>
        <begin position="263"/>
        <end position="285"/>
    </location>
</feature>
<evidence type="ECO:0000256" key="2">
    <source>
        <dbReference type="ARBA" id="ARBA00022448"/>
    </source>
</evidence>
<dbReference type="KEGG" id="ceu:A7L45_17255"/>
<evidence type="ECO:0000256" key="5">
    <source>
        <dbReference type="ARBA" id="ARBA00022989"/>
    </source>
</evidence>
<sequence length="296" mass="33014">MDKILNNKKAIFIFVFPAMLLFIIAVILPIIISTYYSLLDWNGIGKASFVGLKNYTSLFVNNTDGFIKSVQNSFILAILSVVIQLPLALILALILARGIKGEGFFRTVYFIPVIISTVVIGQLFMKIYNPDYGMLNIILKNIGLGKYENAWLADTKTALFATFIPIIWQYVGYHMLLMYAAIKSVSGDIYEAAKIDGASAFTMATHITIPLIKPILQVCTVFAVVGSFKAFDLIYVLTNGGPLHASEVPSTIMYSTIFNKYMYGYGSAMSTFIIVECLVFTLIIYKLFKDKKIKEV</sequence>
<proteinExistence type="inferred from homology"/>
<dbReference type="Pfam" id="PF00528">
    <property type="entry name" value="BPD_transp_1"/>
    <property type="match status" value="1"/>
</dbReference>
<keyword evidence="10" id="KW-1185">Reference proteome</keyword>
<dbReference type="Proteomes" id="UP000182569">
    <property type="component" value="Chromosome"/>
</dbReference>
<dbReference type="CDD" id="cd06261">
    <property type="entry name" value="TM_PBP2"/>
    <property type="match status" value="1"/>
</dbReference>
<dbReference type="GO" id="GO:0005886">
    <property type="term" value="C:plasma membrane"/>
    <property type="evidence" value="ECO:0007669"/>
    <property type="project" value="UniProtKB-SubCell"/>
</dbReference>